<accession>A0A2U4EX85</accession>
<feature type="transmembrane region" description="Helical" evidence="1">
    <location>
        <begin position="309"/>
        <end position="329"/>
    </location>
</feature>
<feature type="transmembrane region" description="Helical" evidence="1">
    <location>
        <begin position="466"/>
        <end position="486"/>
    </location>
</feature>
<dbReference type="RefSeq" id="WP_008722364.1">
    <property type="nucleotide sequence ID" value="NZ_JH994110.1"/>
</dbReference>
<organism evidence="2 3">
    <name type="scientific">Brachyspira hampsonii 30446</name>
    <dbReference type="NCBI Taxonomy" id="1289135"/>
    <lineage>
        <taxon>Bacteria</taxon>
        <taxon>Pseudomonadati</taxon>
        <taxon>Spirochaetota</taxon>
        <taxon>Spirochaetia</taxon>
        <taxon>Brachyspirales</taxon>
        <taxon>Brachyspiraceae</taxon>
        <taxon>Brachyspira</taxon>
    </lineage>
</organism>
<dbReference type="Proteomes" id="UP000011663">
    <property type="component" value="Unassembled WGS sequence"/>
</dbReference>
<feature type="transmembrane region" description="Helical" evidence="1">
    <location>
        <begin position="414"/>
        <end position="435"/>
    </location>
</feature>
<dbReference type="AlphaFoldDB" id="A0A2U4EX85"/>
<feature type="transmembrane region" description="Helical" evidence="1">
    <location>
        <begin position="164"/>
        <end position="183"/>
    </location>
</feature>
<name>A0A2U4EX85_9SPIR</name>
<dbReference type="OrthoDB" id="307868at2"/>
<evidence type="ECO:0000313" key="3">
    <source>
        <dbReference type="Proteomes" id="UP000011663"/>
    </source>
</evidence>
<feature type="transmembrane region" description="Helical" evidence="1">
    <location>
        <begin position="6"/>
        <end position="28"/>
    </location>
</feature>
<gene>
    <name evidence="2" type="ORF">A966_03363</name>
</gene>
<evidence type="ECO:0000256" key="1">
    <source>
        <dbReference type="SAM" id="Phobius"/>
    </source>
</evidence>
<dbReference type="EMBL" id="ALNZ01000013">
    <property type="protein sequence ID" value="EKV57795.1"/>
    <property type="molecule type" value="Genomic_DNA"/>
</dbReference>
<feature type="transmembrane region" description="Helical" evidence="1">
    <location>
        <begin position="275"/>
        <end position="297"/>
    </location>
</feature>
<dbReference type="GeneID" id="66487132"/>
<protein>
    <recommendedName>
        <fullName evidence="4">Glycosyltransferase RgtA/B/C/D-like domain-containing protein</fullName>
    </recommendedName>
</protein>
<feature type="transmembrane region" description="Helical" evidence="1">
    <location>
        <begin position="556"/>
        <end position="571"/>
    </location>
</feature>
<feature type="transmembrane region" description="Helical" evidence="1">
    <location>
        <begin position="124"/>
        <end position="144"/>
    </location>
</feature>
<reference evidence="2 3" key="1">
    <citation type="submission" date="2012-07" db="EMBL/GenBank/DDBJ databases">
        <title>Genome sequence of Brachyspira sp. 30446, isolated from a pig with mucohaemorrhagic colitis.</title>
        <authorList>
            <person name="Rubin J.E."/>
            <person name="Fernando C."/>
            <person name="Harding J.C.S."/>
            <person name="Hill J.E."/>
        </authorList>
    </citation>
    <scope>NUCLEOTIDE SEQUENCE [LARGE SCALE GENOMIC DNA]</scope>
    <source>
        <strain evidence="2 3">30446</strain>
    </source>
</reference>
<evidence type="ECO:0000313" key="2">
    <source>
        <dbReference type="EMBL" id="EKV57795.1"/>
    </source>
</evidence>
<keyword evidence="1" id="KW-0812">Transmembrane</keyword>
<keyword evidence="1" id="KW-0472">Membrane</keyword>
<feature type="transmembrane region" description="Helical" evidence="1">
    <location>
        <begin position="530"/>
        <end position="549"/>
    </location>
</feature>
<feature type="transmembrane region" description="Helical" evidence="1">
    <location>
        <begin position="372"/>
        <end position="393"/>
    </location>
</feature>
<comment type="caution">
    <text evidence="2">The sequence shown here is derived from an EMBL/GenBank/DDBJ whole genome shotgun (WGS) entry which is preliminary data.</text>
</comment>
<proteinExistence type="predicted"/>
<evidence type="ECO:0008006" key="4">
    <source>
        <dbReference type="Google" id="ProtNLM"/>
    </source>
</evidence>
<sequence length="674" mass="79700">MKNRNIFYIVYIILIIVAAITLLILSILGSKTRIGYIEILKTYRNTYTNTFQYYVKVGYYNKIFRHSDIYVVYVDTNKVLDNNNFIKEINMDGNGSAYGNVISSKAIDSKIDNIEYTLKLKKKFIISIIIVYIIILFTYLIYTFISNKKIVFYNIKPYKYKTKILYIILIMLFGLLVRLFWAYQQEGLYWDEYHSLNYLNKGEQSEYHILYNEFKNILGYEILRNITIDNSSVKDCFDDIKRLYKNTNDPFISNLYYSLLRLAFIGREAVSIKNIIMTGTILNCIFFIISFIFLYKILKLIFEYKYDCILFSLLIMSLSPISISFSMFLRAYQMQETFFVVITYLVIDTIYNNKYSIKNLIITTVISGVGYLTLYSSMLFVLILSAMLFINYIEHFTNIKKIIIFNPLIKIESYKVIIYYAASFILALLVSRLLYASFFSSLFNANGRASTSLKFSGELLQYINNLSFDGLIPLLSLLIIVFLFYLKKNNKDLYINLNEDKFKLLVFIIVLGIIYALLGDLTSPFKLERYSAASYILILFIFPLVFSVINNNKIKYTVFILISIIYIYNVTNNKRFSYFEKTDRDKYVLKENIKVYSYKSFYVFHEYNYLNTNLYYTYIDNENDLNIITNDNKFYFLINEDTEYILTNNLLKDYEIQYLTKMNNGTSILKLDKK</sequence>
<feature type="transmembrane region" description="Helical" evidence="1">
    <location>
        <begin position="502"/>
        <end position="518"/>
    </location>
</feature>
<keyword evidence="1" id="KW-1133">Transmembrane helix</keyword>